<evidence type="ECO:0000313" key="2">
    <source>
        <dbReference type="EMBL" id="KAH3737744.1"/>
    </source>
</evidence>
<dbReference type="Proteomes" id="UP000828390">
    <property type="component" value="Unassembled WGS sequence"/>
</dbReference>
<keyword evidence="3" id="KW-1185">Reference proteome</keyword>
<dbReference type="AlphaFoldDB" id="A0A9D4D3Z4"/>
<proteinExistence type="predicted"/>
<name>A0A9D4D3Z4_DREPO</name>
<sequence>MRIKEVSALLQFICIIGVTVSYDFPSSLTKLCPYSSFCGPNKKTTNVSQGFEPCCRSCSCDADCGLKRNCCFYEDDHYRIEEKGETSCVAPINIKDSSNIQIGRYFMVDKCPGANDTCRSIKAARWGNLFPHLSYNTGVIYYNQFCALCHNELHVVPWTLAVNCHPLIRADTKPFEIEKLLADQTSKCILTFREPEGIDLSSAFCNSEEIQECTDLYPSTEIDTFQKLEEQCHSFNATFARYSFQFRSVFRNVYCFLCSEGIIYKITNLTDICFSHNYDGTGRVYPGTLVTLLRSYVSDYSVSGEKGEEMVCDRIRKVRTKRFLFSNKCSIYTLPKQ</sequence>
<feature type="signal peptide" evidence="1">
    <location>
        <begin position="1"/>
        <end position="21"/>
    </location>
</feature>
<evidence type="ECO:0000313" key="3">
    <source>
        <dbReference type="Proteomes" id="UP000828390"/>
    </source>
</evidence>
<gene>
    <name evidence="2" type="ORF">DPMN_044338</name>
</gene>
<dbReference type="EMBL" id="JAIWYP010000011">
    <property type="protein sequence ID" value="KAH3737744.1"/>
    <property type="molecule type" value="Genomic_DNA"/>
</dbReference>
<keyword evidence="1" id="KW-0732">Signal</keyword>
<reference evidence="2" key="1">
    <citation type="journal article" date="2019" name="bioRxiv">
        <title>The Genome of the Zebra Mussel, Dreissena polymorpha: A Resource for Invasive Species Research.</title>
        <authorList>
            <person name="McCartney M.A."/>
            <person name="Auch B."/>
            <person name="Kono T."/>
            <person name="Mallez S."/>
            <person name="Zhang Y."/>
            <person name="Obille A."/>
            <person name="Becker A."/>
            <person name="Abrahante J.E."/>
            <person name="Garbe J."/>
            <person name="Badalamenti J.P."/>
            <person name="Herman A."/>
            <person name="Mangelson H."/>
            <person name="Liachko I."/>
            <person name="Sullivan S."/>
            <person name="Sone E.D."/>
            <person name="Koren S."/>
            <person name="Silverstein K.A.T."/>
            <person name="Beckman K.B."/>
            <person name="Gohl D.M."/>
        </authorList>
    </citation>
    <scope>NUCLEOTIDE SEQUENCE</scope>
    <source>
        <strain evidence="2">Duluth1</strain>
        <tissue evidence="2">Whole animal</tissue>
    </source>
</reference>
<accession>A0A9D4D3Z4</accession>
<protein>
    <submittedName>
        <fullName evidence="2">Uncharacterized protein</fullName>
    </submittedName>
</protein>
<reference evidence="2" key="2">
    <citation type="submission" date="2020-11" db="EMBL/GenBank/DDBJ databases">
        <authorList>
            <person name="McCartney M.A."/>
            <person name="Auch B."/>
            <person name="Kono T."/>
            <person name="Mallez S."/>
            <person name="Becker A."/>
            <person name="Gohl D.M."/>
            <person name="Silverstein K.A.T."/>
            <person name="Koren S."/>
            <person name="Bechman K.B."/>
            <person name="Herman A."/>
            <person name="Abrahante J.E."/>
            <person name="Garbe J."/>
        </authorList>
    </citation>
    <scope>NUCLEOTIDE SEQUENCE</scope>
    <source>
        <strain evidence="2">Duluth1</strain>
        <tissue evidence="2">Whole animal</tissue>
    </source>
</reference>
<feature type="chain" id="PRO_5039007629" evidence="1">
    <location>
        <begin position="22"/>
        <end position="337"/>
    </location>
</feature>
<evidence type="ECO:0000256" key="1">
    <source>
        <dbReference type="SAM" id="SignalP"/>
    </source>
</evidence>
<comment type="caution">
    <text evidence="2">The sequence shown here is derived from an EMBL/GenBank/DDBJ whole genome shotgun (WGS) entry which is preliminary data.</text>
</comment>
<organism evidence="2 3">
    <name type="scientific">Dreissena polymorpha</name>
    <name type="common">Zebra mussel</name>
    <name type="synonym">Mytilus polymorpha</name>
    <dbReference type="NCBI Taxonomy" id="45954"/>
    <lineage>
        <taxon>Eukaryota</taxon>
        <taxon>Metazoa</taxon>
        <taxon>Spiralia</taxon>
        <taxon>Lophotrochozoa</taxon>
        <taxon>Mollusca</taxon>
        <taxon>Bivalvia</taxon>
        <taxon>Autobranchia</taxon>
        <taxon>Heteroconchia</taxon>
        <taxon>Euheterodonta</taxon>
        <taxon>Imparidentia</taxon>
        <taxon>Neoheterodontei</taxon>
        <taxon>Myida</taxon>
        <taxon>Dreissenoidea</taxon>
        <taxon>Dreissenidae</taxon>
        <taxon>Dreissena</taxon>
    </lineage>
</organism>